<evidence type="ECO:0000256" key="2">
    <source>
        <dbReference type="PIRSR" id="PIRSR603542-1"/>
    </source>
</evidence>
<feature type="binding site" evidence="3">
    <location>
        <position position="107"/>
    </location>
    <ligand>
        <name>Mg(2+)</name>
        <dbReference type="ChEBI" id="CHEBI:18420"/>
    </ligand>
</feature>
<protein>
    <submittedName>
        <fullName evidence="6">4'-phosphopantetheinyl transferase</fullName>
    </submittedName>
</protein>
<evidence type="ECO:0000256" key="1">
    <source>
        <dbReference type="ARBA" id="ARBA00022679"/>
    </source>
</evidence>
<dbReference type="InterPro" id="IPR037143">
    <property type="entry name" value="4-PPantetheinyl_Trfase_dom_sf"/>
</dbReference>
<gene>
    <name evidence="6" type="ORF">DQ384_06160</name>
</gene>
<feature type="binding site" evidence="2">
    <location>
        <position position="150"/>
    </location>
    <ligand>
        <name>CoA</name>
        <dbReference type="ChEBI" id="CHEBI:57287"/>
    </ligand>
</feature>
<dbReference type="EMBL" id="QOIL01000003">
    <property type="protein sequence ID" value="RCG32099.1"/>
    <property type="molecule type" value="Genomic_DNA"/>
</dbReference>
<reference evidence="6 7" key="1">
    <citation type="submission" date="2018-06" db="EMBL/GenBank/DDBJ databases">
        <title>Sphaerisporangium craniellae sp. nov., isolated from a marine sponge in the South China Sea.</title>
        <authorList>
            <person name="Li L."/>
        </authorList>
    </citation>
    <scope>NUCLEOTIDE SEQUENCE [LARGE SCALE GENOMIC DNA]</scope>
    <source>
        <strain evidence="6 7">CCTCC AA 208026</strain>
    </source>
</reference>
<evidence type="ECO:0000259" key="4">
    <source>
        <dbReference type="Pfam" id="PF01648"/>
    </source>
</evidence>
<feature type="binding site" evidence="2">
    <location>
        <position position="105"/>
    </location>
    <ligand>
        <name>CoA</name>
        <dbReference type="ChEBI" id="CHEBI:57287"/>
    </ligand>
</feature>
<dbReference type="Pfam" id="PF17837">
    <property type="entry name" value="4PPT_N"/>
    <property type="match status" value="1"/>
</dbReference>
<feature type="binding site" evidence="3">
    <location>
        <position position="106"/>
    </location>
    <ligand>
        <name>Mg(2+)</name>
        <dbReference type="ChEBI" id="CHEBI:18420"/>
    </ligand>
</feature>
<feature type="binding site" evidence="2">
    <location>
        <position position="47"/>
    </location>
    <ligand>
        <name>CoA</name>
        <dbReference type="ChEBI" id="CHEBI:57287"/>
    </ligand>
</feature>
<feature type="binding site" evidence="2">
    <location>
        <position position="154"/>
    </location>
    <ligand>
        <name>CoA</name>
        <dbReference type="ChEBI" id="CHEBI:57287"/>
    </ligand>
</feature>
<dbReference type="GO" id="GO:0000287">
    <property type="term" value="F:magnesium ion binding"/>
    <property type="evidence" value="ECO:0007669"/>
    <property type="project" value="InterPro"/>
</dbReference>
<dbReference type="PANTHER" id="PTHR38096">
    <property type="entry name" value="ENTEROBACTIN SYNTHASE COMPONENT D"/>
    <property type="match status" value="1"/>
</dbReference>
<feature type="domain" description="4'-phosphopantetheinyl transferase" evidence="4">
    <location>
        <begin position="102"/>
        <end position="179"/>
    </location>
</feature>
<comment type="cofactor">
    <cofactor evidence="3">
        <name>Mg(2+)</name>
        <dbReference type="ChEBI" id="CHEBI:18420"/>
    </cofactor>
</comment>
<feature type="domain" description="4'-phosphopantetheinyl transferase N-terminal" evidence="5">
    <location>
        <begin position="27"/>
        <end position="93"/>
    </location>
</feature>
<evidence type="ECO:0000256" key="3">
    <source>
        <dbReference type="PIRSR" id="PIRSR603542-2"/>
    </source>
</evidence>
<accession>A0A367FQB3</accession>
<dbReference type="OrthoDB" id="8210607at2"/>
<dbReference type="InterPro" id="IPR003542">
    <property type="entry name" value="Enbac_synth_compD-like"/>
</dbReference>
<dbReference type="AlphaFoldDB" id="A0A367FQB3"/>
<organism evidence="6 7">
    <name type="scientific">Sphaerisporangium album</name>
    <dbReference type="NCBI Taxonomy" id="509200"/>
    <lineage>
        <taxon>Bacteria</taxon>
        <taxon>Bacillati</taxon>
        <taxon>Actinomycetota</taxon>
        <taxon>Actinomycetes</taxon>
        <taxon>Streptosporangiales</taxon>
        <taxon>Streptosporangiaceae</taxon>
        <taxon>Sphaerisporangium</taxon>
    </lineage>
</organism>
<dbReference type="RefSeq" id="WP_114027716.1">
    <property type="nucleotide sequence ID" value="NZ_QOIL01000003.1"/>
</dbReference>
<evidence type="ECO:0000313" key="6">
    <source>
        <dbReference type="EMBL" id="RCG32099.1"/>
    </source>
</evidence>
<keyword evidence="3" id="KW-0460">Magnesium</keyword>
<keyword evidence="7" id="KW-1185">Reference proteome</keyword>
<dbReference type="Proteomes" id="UP000253094">
    <property type="component" value="Unassembled WGS sequence"/>
</dbReference>
<keyword evidence="1 6" id="KW-0808">Transferase</keyword>
<dbReference type="InterPro" id="IPR008278">
    <property type="entry name" value="4-PPantetheinyl_Trfase_dom"/>
</dbReference>
<evidence type="ECO:0000259" key="5">
    <source>
        <dbReference type="Pfam" id="PF17837"/>
    </source>
</evidence>
<dbReference type="InterPro" id="IPR041354">
    <property type="entry name" value="4PPT_N"/>
</dbReference>
<proteinExistence type="predicted"/>
<feature type="binding site" evidence="2">
    <location>
        <position position="164"/>
    </location>
    <ligand>
        <name>CoA</name>
        <dbReference type="ChEBI" id="CHEBI:57287"/>
    </ligand>
</feature>
<feature type="binding site" evidence="2">
    <location>
        <begin position="83"/>
        <end position="84"/>
    </location>
    <ligand>
        <name>CoA</name>
        <dbReference type="ChEBI" id="CHEBI:57287"/>
    </ligand>
</feature>
<feature type="binding site" evidence="3">
    <location>
        <position position="105"/>
    </location>
    <ligand>
        <name>Mg(2+)</name>
        <dbReference type="ChEBI" id="CHEBI:18420"/>
    </ligand>
</feature>
<feature type="binding site" evidence="2">
    <location>
        <position position="39"/>
    </location>
    <ligand>
        <name>CoA</name>
        <dbReference type="ChEBI" id="CHEBI:57287"/>
    </ligand>
</feature>
<comment type="caution">
    <text evidence="6">The sequence shown here is derived from an EMBL/GenBank/DDBJ whole genome shotgun (WGS) entry which is preliminary data.</text>
</comment>
<keyword evidence="3" id="KW-0479">Metal-binding</keyword>
<dbReference type="SUPFAM" id="SSF56214">
    <property type="entry name" value="4'-phosphopantetheinyl transferase"/>
    <property type="match status" value="1"/>
</dbReference>
<sequence>MIERILPSYVSYAELFHDPPDVTLFPEEELVISQAVDKRRREFTTARACVRQALAGLGLPPVPVVPGERGQPGWPSGVVGSITHCAGYRGAVLGRAGEVTTIGIDAEPNGPLPEGVLEVISLPEERAHLRDLSRHGGTAGWERALFCAKESVYKAWFPLTGKWLDFEEASVEFDPERGTFAARLLVPGPVVDGVEVKGFSGRVLVEDGLIITAIVVPGPEAPE</sequence>
<dbReference type="PRINTS" id="PR01399">
    <property type="entry name" value="ENTSNTHTASED"/>
</dbReference>
<name>A0A367FQB3_9ACTN</name>
<dbReference type="GO" id="GO:0009366">
    <property type="term" value="C:enterobactin synthetase complex"/>
    <property type="evidence" value="ECO:0007669"/>
    <property type="project" value="InterPro"/>
</dbReference>
<dbReference type="Pfam" id="PF01648">
    <property type="entry name" value="ACPS"/>
    <property type="match status" value="1"/>
</dbReference>
<dbReference type="GO" id="GO:0005886">
    <property type="term" value="C:plasma membrane"/>
    <property type="evidence" value="ECO:0007669"/>
    <property type="project" value="TreeGrafter"/>
</dbReference>
<dbReference type="GO" id="GO:0008897">
    <property type="term" value="F:holo-[acyl-carrier-protein] synthase activity"/>
    <property type="evidence" value="ECO:0007669"/>
    <property type="project" value="InterPro"/>
</dbReference>
<dbReference type="PANTHER" id="PTHR38096:SF1">
    <property type="entry name" value="ENTEROBACTIN SYNTHASE COMPONENT D"/>
    <property type="match status" value="1"/>
</dbReference>
<dbReference type="GO" id="GO:0009239">
    <property type="term" value="P:enterobactin biosynthetic process"/>
    <property type="evidence" value="ECO:0007669"/>
    <property type="project" value="InterPro"/>
</dbReference>
<evidence type="ECO:0000313" key="7">
    <source>
        <dbReference type="Proteomes" id="UP000253094"/>
    </source>
</evidence>